<reference key="2">
    <citation type="submission" date="2011-02" db="EMBL/GenBank/DDBJ databases">
        <title>Genome sequence of Microbacterium testaceum StLB037.</title>
        <authorList>
            <person name="Morohoshi T."/>
            <person name="Wang W.Z."/>
            <person name="Someya N."/>
            <person name="Ikeda T."/>
        </authorList>
    </citation>
    <scope>NUCLEOTIDE SEQUENCE</scope>
    <source>
        <strain>StLB037</strain>
    </source>
</reference>
<dbReference type="EMBL" id="AP012052">
    <property type="protein sequence ID" value="BAJ75285.1"/>
    <property type="molecule type" value="Genomic_DNA"/>
</dbReference>
<evidence type="ECO:0000259" key="4">
    <source>
        <dbReference type="PROSITE" id="PS50893"/>
    </source>
</evidence>
<keyword evidence="1" id="KW-0813">Transport</keyword>
<dbReference type="InterPro" id="IPR008995">
    <property type="entry name" value="Mo/tungstate-bd_C_term_dom"/>
</dbReference>
<keyword evidence="2" id="KW-0547">Nucleotide-binding</keyword>
<dbReference type="PANTHER" id="PTHR42781:SF4">
    <property type="entry name" value="SPERMIDINE_PUTRESCINE IMPORT ATP-BINDING PROTEIN POTA"/>
    <property type="match status" value="1"/>
</dbReference>
<dbReference type="InterPro" id="IPR013611">
    <property type="entry name" value="Transp-assoc_OB_typ2"/>
</dbReference>
<dbReference type="HOGENOM" id="CLU_000604_1_1_11"/>
<dbReference type="PANTHER" id="PTHR42781">
    <property type="entry name" value="SPERMIDINE/PUTRESCINE IMPORT ATP-BINDING PROTEIN POTA"/>
    <property type="match status" value="1"/>
</dbReference>
<evidence type="ECO:0000313" key="6">
    <source>
        <dbReference type="Proteomes" id="UP000008975"/>
    </source>
</evidence>
<dbReference type="SUPFAM" id="SSF50331">
    <property type="entry name" value="MOP-like"/>
    <property type="match status" value="1"/>
</dbReference>
<keyword evidence="3" id="KW-0067">ATP-binding</keyword>
<dbReference type="GO" id="GO:0005524">
    <property type="term" value="F:ATP binding"/>
    <property type="evidence" value="ECO:0007669"/>
    <property type="project" value="UniProtKB-KW"/>
</dbReference>
<feature type="domain" description="ABC transporter" evidence="4">
    <location>
        <begin position="31"/>
        <end position="254"/>
    </location>
</feature>
<dbReference type="Gene3D" id="3.40.50.300">
    <property type="entry name" value="P-loop containing nucleotide triphosphate hydrolases"/>
    <property type="match status" value="1"/>
</dbReference>
<dbReference type="SUPFAM" id="SSF52540">
    <property type="entry name" value="P-loop containing nucleoside triphosphate hydrolases"/>
    <property type="match status" value="1"/>
</dbReference>
<dbReference type="InterPro" id="IPR027417">
    <property type="entry name" value="P-loop_NTPase"/>
</dbReference>
<dbReference type="KEGG" id="mts:MTES_2321"/>
<dbReference type="eggNOG" id="COG3842">
    <property type="taxonomic scope" value="Bacteria"/>
</dbReference>
<dbReference type="GO" id="GO:0022857">
    <property type="term" value="F:transmembrane transporter activity"/>
    <property type="evidence" value="ECO:0007669"/>
    <property type="project" value="InterPro"/>
</dbReference>
<dbReference type="PROSITE" id="PS50893">
    <property type="entry name" value="ABC_TRANSPORTER_2"/>
    <property type="match status" value="1"/>
</dbReference>
<dbReference type="GO" id="GO:0016887">
    <property type="term" value="F:ATP hydrolysis activity"/>
    <property type="evidence" value="ECO:0007669"/>
    <property type="project" value="InterPro"/>
</dbReference>
<dbReference type="GO" id="GO:0043190">
    <property type="term" value="C:ATP-binding cassette (ABC) transporter complex"/>
    <property type="evidence" value="ECO:0007669"/>
    <property type="project" value="InterPro"/>
</dbReference>
<dbReference type="Pfam" id="PF00005">
    <property type="entry name" value="ABC_tran"/>
    <property type="match status" value="1"/>
</dbReference>
<evidence type="ECO:0000256" key="1">
    <source>
        <dbReference type="ARBA" id="ARBA00022448"/>
    </source>
</evidence>
<gene>
    <name evidence="5" type="ordered locus">MTES_2321</name>
</gene>
<dbReference type="Pfam" id="PF08402">
    <property type="entry name" value="TOBE_2"/>
    <property type="match status" value="1"/>
</dbReference>
<accession>E8NG22</accession>
<dbReference type="Proteomes" id="UP000008975">
    <property type="component" value="Chromosome"/>
</dbReference>
<reference evidence="5 6" key="1">
    <citation type="journal article" date="2011" name="J. Bacteriol.">
        <title>Genome sequence of Microbacterium testaceum StLB037, an N-acylhomoserine lactone-degrading bacterium isolated from potato leaves.</title>
        <authorList>
            <person name="Morohoshi T."/>
            <person name="Wang W.-Z."/>
            <person name="Someya N."/>
            <person name="Ikeda T."/>
        </authorList>
    </citation>
    <scope>NUCLEOTIDE SEQUENCE [LARGE SCALE GENOMIC DNA]</scope>
    <source>
        <strain evidence="5 6">StLB037</strain>
    </source>
</reference>
<sequence>MAPPYRERMIAVRNVDPSPSIGDPAHAGWAISLRGVNRTRAGSPVLCDIDLEIDPGRIVAFVGPPGCGASTLLRAVTGAERPDTGVVTVDGRSGIASPRVPEVRDRTPVARFGRVLTSVAAAARRAGRPDADREARRLTQVVGLGAKERLVHRLAHGDRQRWALARALASQPGALVLDDPLAALPTVARAETRDRVVRELRARRVTTLWFTRDTAEAAAVADRLVVMDHGRVVAEGSPDELYSRVDDAVVAEVLGPVNALPGIVEGTIVEVWGQELPLARPAADGHCEVVVRPESVMIVGAEEPGTDAVVEATTFLGSARRSTVRTADDVRVVVEHPSEQRLGLRDRVRVALAVVPATIRPIS</sequence>
<dbReference type="STRING" id="979556.MTES_2321"/>
<protein>
    <submittedName>
        <fullName evidence="5">ABC-type spermidine/putrescine transport systems, ATPase components</fullName>
    </submittedName>
</protein>
<dbReference type="InterPro" id="IPR003439">
    <property type="entry name" value="ABC_transporter-like_ATP-bd"/>
</dbReference>
<proteinExistence type="predicted"/>
<dbReference type="AlphaFoldDB" id="E8NG22"/>
<organism evidence="5 6">
    <name type="scientific">Microbacterium testaceum (strain StLB037)</name>
    <dbReference type="NCBI Taxonomy" id="979556"/>
    <lineage>
        <taxon>Bacteria</taxon>
        <taxon>Bacillati</taxon>
        <taxon>Actinomycetota</taxon>
        <taxon>Actinomycetes</taxon>
        <taxon>Micrococcales</taxon>
        <taxon>Microbacteriaceae</taxon>
        <taxon>Microbacterium</taxon>
    </lineage>
</organism>
<name>E8NG22_MICTS</name>
<dbReference type="InterPro" id="IPR050093">
    <property type="entry name" value="ABC_SmlMolc_Importer"/>
</dbReference>
<evidence type="ECO:0000256" key="3">
    <source>
        <dbReference type="ARBA" id="ARBA00022840"/>
    </source>
</evidence>
<dbReference type="InterPro" id="IPR003593">
    <property type="entry name" value="AAA+_ATPase"/>
</dbReference>
<evidence type="ECO:0000313" key="5">
    <source>
        <dbReference type="EMBL" id="BAJ75285.1"/>
    </source>
</evidence>
<evidence type="ECO:0000256" key="2">
    <source>
        <dbReference type="ARBA" id="ARBA00022741"/>
    </source>
</evidence>
<dbReference type="SMART" id="SM00382">
    <property type="entry name" value="AAA"/>
    <property type="match status" value="1"/>
</dbReference>